<gene>
    <name evidence="2" type="ORF">AK830_g2587</name>
</gene>
<proteinExistence type="predicted"/>
<dbReference type="AlphaFoldDB" id="A0A0P7BJM1"/>
<feature type="compositionally biased region" description="Basic and acidic residues" evidence="1">
    <location>
        <begin position="29"/>
        <end position="39"/>
    </location>
</feature>
<evidence type="ECO:0000313" key="2">
    <source>
        <dbReference type="EMBL" id="KPM43903.1"/>
    </source>
</evidence>
<feature type="compositionally biased region" description="Basic and acidic residues" evidence="1">
    <location>
        <begin position="48"/>
        <end position="64"/>
    </location>
</feature>
<feature type="region of interest" description="Disordered" evidence="1">
    <location>
        <begin position="1"/>
        <end position="75"/>
    </location>
</feature>
<comment type="caution">
    <text evidence="2">The sequence shown here is derived from an EMBL/GenBank/DDBJ whole genome shotgun (WGS) entry which is preliminary data.</text>
</comment>
<evidence type="ECO:0000313" key="3">
    <source>
        <dbReference type="Proteomes" id="UP000050424"/>
    </source>
</evidence>
<dbReference type="Proteomes" id="UP000050424">
    <property type="component" value="Unassembled WGS sequence"/>
</dbReference>
<dbReference type="EMBL" id="LKCW01000025">
    <property type="protein sequence ID" value="KPM43903.1"/>
    <property type="molecule type" value="Genomic_DNA"/>
</dbReference>
<keyword evidence="3" id="KW-1185">Reference proteome</keyword>
<protein>
    <submittedName>
        <fullName evidence="2">Uncharacterized protein</fullName>
    </submittedName>
</protein>
<organism evidence="2 3">
    <name type="scientific">Neonectria ditissima</name>
    <dbReference type="NCBI Taxonomy" id="78410"/>
    <lineage>
        <taxon>Eukaryota</taxon>
        <taxon>Fungi</taxon>
        <taxon>Dikarya</taxon>
        <taxon>Ascomycota</taxon>
        <taxon>Pezizomycotina</taxon>
        <taxon>Sordariomycetes</taxon>
        <taxon>Hypocreomycetidae</taxon>
        <taxon>Hypocreales</taxon>
        <taxon>Nectriaceae</taxon>
        <taxon>Neonectria</taxon>
    </lineage>
</organism>
<accession>A0A0P7BJM1</accession>
<name>A0A0P7BJM1_9HYPO</name>
<sequence>MSDPLGVASPQAHEASSPQERGNLFPRTDIPDIREDTSRVGEASEAFLYRESDDRESNEIKRGIEPPTSQREPTATRLGQIDDISCEKDATETGYFADREINGAVAEGCPDLDPEGLPEDLEAQQFREKEEKRDQFLLSLFYNRHLFSDKDFGRMLYLVLNCDLKNFTFQY</sequence>
<evidence type="ECO:0000256" key="1">
    <source>
        <dbReference type="SAM" id="MobiDB-lite"/>
    </source>
</evidence>
<reference evidence="2 3" key="1">
    <citation type="submission" date="2015-09" db="EMBL/GenBank/DDBJ databases">
        <title>Draft genome of a European isolate of the apple canker pathogen Neonectria ditissima.</title>
        <authorList>
            <person name="Gomez-Cortecero A."/>
            <person name="Harrison R.J."/>
            <person name="Armitage A.D."/>
        </authorList>
    </citation>
    <scope>NUCLEOTIDE SEQUENCE [LARGE SCALE GENOMIC DNA]</scope>
    <source>
        <strain evidence="2 3">R09/05</strain>
    </source>
</reference>